<evidence type="ECO:0000313" key="2">
    <source>
        <dbReference type="Proteomes" id="UP001597541"/>
    </source>
</evidence>
<evidence type="ECO:0000313" key="1">
    <source>
        <dbReference type="EMBL" id="MFD2614171.1"/>
    </source>
</evidence>
<dbReference type="Pfam" id="PF18907">
    <property type="entry name" value="DUF5662"/>
    <property type="match status" value="1"/>
</dbReference>
<dbReference type="InterPro" id="IPR043721">
    <property type="entry name" value="DUF5662"/>
</dbReference>
<organism evidence="1 2">
    <name type="scientific">Paenibacillus gansuensis</name>
    <dbReference type="NCBI Taxonomy" id="306542"/>
    <lineage>
        <taxon>Bacteria</taxon>
        <taxon>Bacillati</taxon>
        <taxon>Bacillota</taxon>
        <taxon>Bacilli</taxon>
        <taxon>Bacillales</taxon>
        <taxon>Paenibacillaceae</taxon>
        <taxon>Paenibacillus</taxon>
    </lineage>
</organism>
<gene>
    <name evidence="1" type="ORF">ACFSUF_17320</name>
</gene>
<protein>
    <submittedName>
        <fullName evidence="1">DUF5662 family protein</fullName>
    </submittedName>
</protein>
<sequence length="160" mass="19367">MIKACSRYFLYILNHKLNVLVECWKEGLYIQGIIHDFSKFSSTEFFPYAKKFYSGMPLNDDDELKWKYAWLRHQRKNKHHWEYWVINPNTKEALPIPKRYIIEMVCDWRSFSRSWGRKVKESTLNLTDKIVIHPETKRELETIMTNKFQKSAEGEAKSFH</sequence>
<dbReference type="EMBL" id="JBHUME010000010">
    <property type="protein sequence ID" value="MFD2614171.1"/>
    <property type="molecule type" value="Genomic_DNA"/>
</dbReference>
<proteinExistence type="predicted"/>
<accession>A0ABW5PFI9</accession>
<reference evidence="2" key="1">
    <citation type="journal article" date="2019" name="Int. J. Syst. Evol. Microbiol.">
        <title>The Global Catalogue of Microorganisms (GCM) 10K type strain sequencing project: providing services to taxonomists for standard genome sequencing and annotation.</title>
        <authorList>
            <consortium name="The Broad Institute Genomics Platform"/>
            <consortium name="The Broad Institute Genome Sequencing Center for Infectious Disease"/>
            <person name="Wu L."/>
            <person name="Ma J."/>
        </authorList>
    </citation>
    <scope>NUCLEOTIDE SEQUENCE [LARGE SCALE GENOMIC DNA]</scope>
    <source>
        <strain evidence="2">KCTC 3950</strain>
    </source>
</reference>
<comment type="caution">
    <text evidence="1">The sequence shown here is derived from an EMBL/GenBank/DDBJ whole genome shotgun (WGS) entry which is preliminary data.</text>
</comment>
<dbReference type="RefSeq" id="WP_377604739.1">
    <property type="nucleotide sequence ID" value="NZ_JBHUME010000010.1"/>
</dbReference>
<keyword evidence="2" id="KW-1185">Reference proteome</keyword>
<name>A0ABW5PFI9_9BACL</name>
<dbReference type="Proteomes" id="UP001597541">
    <property type="component" value="Unassembled WGS sequence"/>
</dbReference>